<dbReference type="PRINTS" id="PR00301">
    <property type="entry name" value="HEATSHOCK70"/>
</dbReference>
<dbReference type="PROSITE" id="PS00297">
    <property type="entry name" value="HSP70_1"/>
    <property type="match status" value="1"/>
</dbReference>
<dbReference type="NCBIfam" id="TIGR02350">
    <property type="entry name" value="prok_dnaK"/>
    <property type="match status" value="1"/>
</dbReference>
<sequence length="700" mass="74334">MAASSVHMRAAGSSPAVSFQHSGKTSGTPALRSVFFGPAVCWASLRTRSSGGRRRGARRSGGGPLVVVCEKVVGIDLGTTNSAVGAMEGGRPTIVTNAEGQRTTPSVVAYTKRGDRLVGQIAKRQAVVNPENTFFSVKRFVGRKISEVSEEARQVSYRVVGDENGNVKLECPAIGKRFAPEEISAQVLRKLVDDASKFLNDKVTKAVITVPAYFNDSQRTATKDAGRIAGLDVLRIINEPTAASLAYGFEKKHNETILVFDIGGGTFDVSVLEVGDGVFEVLSTSGDTHLGGDDFDKRIVDWLASNFKRDEGIDLLKDKQALQRLTEAAEKAKIELSSLTQTTISLPFITATADGPKHIEVTLARAKFEELCGDLLDRLKNPVNNALKDAKLSFKDLNEVILVGGSTRIPAVQELVRKMTGKEPNVTVNPDEVVALGAAVQAGVLAGDVSDIVLLDVTPLSLGLETLGGVMTKIIPRNTTLPTSKSEVFSTAADGQTSVEINVLQGERELVRDNKSLGSFRLDGIPPAPRGVPQIEVKFDIDANGILSVTAVDKGTGKKQDIVITGASTLPSDEVERMVKEAEKFAKEDKERRDAIDTKNQADSVMYQTEKQLKELGDKAPAAVKQKVESKLQELKDAVAGGSTQSIKDAMAALNQEVMQLGQSLYSQPSGAAAAPGSSPGSAGASTDGGEVVDADFTDS</sequence>
<evidence type="ECO:0000313" key="7">
    <source>
        <dbReference type="Proteomes" id="UP000652761"/>
    </source>
</evidence>
<dbReference type="Gene3D" id="1.20.1270.10">
    <property type="match status" value="1"/>
</dbReference>
<dbReference type="InterPro" id="IPR012725">
    <property type="entry name" value="Chaperone_DnaK"/>
</dbReference>
<dbReference type="InterPro" id="IPR029048">
    <property type="entry name" value="HSP70_C_sf"/>
</dbReference>
<reference evidence="6" key="1">
    <citation type="submission" date="2017-07" db="EMBL/GenBank/DDBJ databases">
        <title>Taro Niue Genome Assembly and Annotation.</title>
        <authorList>
            <person name="Atibalentja N."/>
            <person name="Keating K."/>
            <person name="Fields C.J."/>
        </authorList>
    </citation>
    <scope>NUCLEOTIDE SEQUENCE</scope>
    <source>
        <strain evidence="6">Niue_2</strain>
        <tissue evidence="6">Leaf</tissue>
    </source>
</reference>
<dbReference type="Pfam" id="PF00012">
    <property type="entry name" value="HSP70"/>
    <property type="match status" value="1"/>
</dbReference>
<dbReference type="Proteomes" id="UP000652761">
    <property type="component" value="Unassembled WGS sequence"/>
</dbReference>
<dbReference type="Gene3D" id="3.90.640.10">
    <property type="entry name" value="Actin, Chain A, domain 4"/>
    <property type="match status" value="1"/>
</dbReference>
<dbReference type="GO" id="GO:0005524">
    <property type="term" value="F:ATP binding"/>
    <property type="evidence" value="ECO:0007669"/>
    <property type="project" value="UniProtKB-KW"/>
</dbReference>
<feature type="region of interest" description="Disordered" evidence="5">
    <location>
        <begin position="666"/>
        <end position="700"/>
    </location>
</feature>
<dbReference type="CDD" id="cd10234">
    <property type="entry name" value="ASKHA_NBD_HSP70_DnaK-like"/>
    <property type="match status" value="1"/>
</dbReference>
<dbReference type="NCBIfam" id="NF001413">
    <property type="entry name" value="PRK00290.1"/>
    <property type="match status" value="1"/>
</dbReference>
<dbReference type="EMBL" id="NMUH01000323">
    <property type="protein sequence ID" value="MQL76941.1"/>
    <property type="molecule type" value="Genomic_DNA"/>
</dbReference>
<feature type="non-terminal residue" evidence="6">
    <location>
        <position position="1"/>
    </location>
</feature>
<dbReference type="PROSITE" id="PS00329">
    <property type="entry name" value="HSP70_2"/>
    <property type="match status" value="1"/>
</dbReference>
<dbReference type="Gene3D" id="2.60.34.10">
    <property type="entry name" value="Substrate Binding Domain Of DNAk, Chain A, domain 1"/>
    <property type="match status" value="1"/>
</dbReference>
<organism evidence="6 7">
    <name type="scientific">Colocasia esculenta</name>
    <name type="common">Wild taro</name>
    <name type="synonym">Arum esculentum</name>
    <dbReference type="NCBI Taxonomy" id="4460"/>
    <lineage>
        <taxon>Eukaryota</taxon>
        <taxon>Viridiplantae</taxon>
        <taxon>Streptophyta</taxon>
        <taxon>Embryophyta</taxon>
        <taxon>Tracheophyta</taxon>
        <taxon>Spermatophyta</taxon>
        <taxon>Magnoliopsida</taxon>
        <taxon>Liliopsida</taxon>
        <taxon>Araceae</taxon>
        <taxon>Aroideae</taxon>
        <taxon>Colocasieae</taxon>
        <taxon>Colocasia</taxon>
    </lineage>
</organism>
<dbReference type="InterPro" id="IPR029047">
    <property type="entry name" value="HSP70_peptide-bd_sf"/>
</dbReference>
<comment type="similarity">
    <text evidence="3">Belongs to the heat shock protein 70 family.</text>
</comment>
<dbReference type="SUPFAM" id="SSF100920">
    <property type="entry name" value="Heat shock protein 70kD (HSP70), peptide-binding domain"/>
    <property type="match status" value="1"/>
</dbReference>
<dbReference type="GO" id="GO:0140662">
    <property type="term" value="F:ATP-dependent protein folding chaperone"/>
    <property type="evidence" value="ECO:0007669"/>
    <property type="project" value="InterPro"/>
</dbReference>
<dbReference type="FunFam" id="1.20.1270.10:FF:000001">
    <property type="entry name" value="Molecular chaperone DnaK"/>
    <property type="match status" value="1"/>
</dbReference>
<feature type="region of interest" description="Disordered" evidence="5">
    <location>
        <begin position="1"/>
        <end position="24"/>
    </location>
</feature>
<dbReference type="AlphaFoldDB" id="A0A843U036"/>
<keyword evidence="1 3" id="KW-0547">Nucleotide-binding</keyword>
<dbReference type="FunFam" id="2.60.34.10:FF:000014">
    <property type="entry name" value="Chaperone protein DnaK HSP70"/>
    <property type="match status" value="1"/>
</dbReference>
<dbReference type="InterPro" id="IPR043129">
    <property type="entry name" value="ATPase_NBD"/>
</dbReference>
<dbReference type="FunFam" id="3.90.640.10:FF:000003">
    <property type="entry name" value="Molecular chaperone DnaK"/>
    <property type="match status" value="1"/>
</dbReference>
<dbReference type="SUPFAM" id="SSF53067">
    <property type="entry name" value="Actin-like ATPase domain"/>
    <property type="match status" value="2"/>
</dbReference>
<feature type="compositionally biased region" description="Acidic residues" evidence="5">
    <location>
        <begin position="691"/>
        <end position="700"/>
    </location>
</feature>
<evidence type="ECO:0000256" key="1">
    <source>
        <dbReference type="ARBA" id="ARBA00022741"/>
    </source>
</evidence>
<dbReference type="GO" id="GO:0009408">
    <property type="term" value="P:response to heat"/>
    <property type="evidence" value="ECO:0007669"/>
    <property type="project" value="UniProtKB-ARBA"/>
</dbReference>
<feature type="compositionally biased region" description="Polar residues" evidence="5">
    <location>
        <begin position="15"/>
        <end position="24"/>
    </location>
</feature>
<accession>A0A843U036</accession>
<dbReference type="OrthoDB" id="2401965at2759"/>
<name>A0A843U036_COLES</name>
<keyword evidence="4" id="KW-0175">Coiled coil</keyword>
<dbReference type="GO" id="GO:0051082">
    <property type="term" value="F:unfolded protein binding"/>
    <property type="evidence" value="ECO:0007669"/>
    <property type="project" value="InterPro"/>
</dbReference>
<evidence type="ECO:0000256" key="4">
    <source>
        <dbReference type="SAM" id="Coils"/>
    </source>
</evidence>
<dbReference type="PANTHER" id="PTHR19375">
    <property type="entry name" value="HEAT SHOCK PROTEIN 70KDA"/>
    <property type="match status" value="1"/>
</dbReference>
<feature type="compositionally biased region" description="Basic and acidic residues" evidence="5">
    <location>
        <begin position="585"/>
        <end position="597"/>
    </location>
</feature>
<dbReference type="PROSITE" id="PS01036">
    <property type="entry name" value="HSP70_3"/>
    <property type="match status" value="1"/>
</dbReference>
<feature type="coiled-coil region" evidence="4">
    <location>
        <begin position="315"/>
        <end position="342"/>
    </location>
</feature>
<dbReference type="Gene3D" id="3.30.420.40">
    <property type="match status" value="2"/>
</dbReference>
<evidence type="ECO:0000256" key="5">
    <source>
        <dbReference type="SAM" id="MobiDB-lite"/>
    </source>
</evidence>
<evidence type="ECO:0000313" key="6">
    <source>
        <dbReference type="EMBL" id="MQL76941.1"/>
    </source>
</evidence>
<dbReference type="NCBIfam" id="NF003520">
    <property type="entry name" value="PRK05183.1"/>
    <property type="match status" value="1"/>
</dbReference>
<feature type="region of interest" description="Disordered" evidence="5">
    <location>
        <begin position="585"/>
        <end position="604"/>
    </location>
</feature>
<protein>
    <submittedName>
        <fullName evidence="6">Uncharacterized protein</fullName>
    </submittedName>
</protein>
<evidence type="ECO:0000256" key="2">
    <source>
        <dbReference type="ARBA" id="ARBA00022840"/>
    </source>
</evidence>
<dbReference type="InterPro" id="IPR018181">
    <property type="entry name" value="Heat_shock_70_CS"/>
</dbReference>
<comment type="caution">
    <text evidence="6">The sequence shown here is derived from an EMBL/GenBank/DDBJ whole genome shotgun (WGS) entry which is preliminary data.</text>
</comment>
<feature type="compositionally biased region" description="Low complexity" evidence="5">
    <location>
        <begin position="667"/>
        <end position="690"/>
    </location>
</feature>
<keyword evidence="2 3" id="KW-0067">ATP-binding</keyword>
<dbReference type="FunFam" id="3.30.420.40:FF:000004">
    <property type="entry name" value="Molecular chaperone DnaK"/>
    <property type="match status" value="1"/>
</dbReference>
<keyword evidence="7" id="KW-1185">Reference proteome</keyword>
<gene>
    <name evidence="6" type="ORF">Taro_009332</name>
</gene>
<dbReference type="InterPro" id="IPR013126">
    <property type="entry name" value="Hsp_70_fam"/>
</dbReference>
<proteinExistence type="inferred from homology"/>
<dbReference type="HAMAP" id="MF_00332">
    <property type="entry name" value="DnaK"/>
    <property type="match status" value="1"/>
</dbReference>
<evidence type="ECO:0000256" key="3">
    <source>
        <dbReference type="RuleBase" id="RU003322"/>
    </source>
</evidence>